<comment type="similarity">
    <text evidence="4">Belongs to the NMI family.</text>
</comment>
<evidence type="ECO:0000256" key="4">
    <source>
        <dbReference type="ARBA" id="ARBA00010081"/>
    </source>
</evidence>
<dbReference type="InterPro" id="IPR009909">
    <property type="entry name" value="Nmi/IFP35_dom"/>
</dbReference>
<dbReference type="Pfam" id="PF07292">
    <property type="entry name" value="NID"/>
    <property type="match status" value="2"/>
</dbReference>
<feature type="coiled-coil region" evidence="10">
    <location>
        <begin position="82"/>
        <end position="162"/>
    </location>
</feature>
<comment type="subcellular location">
    <subcellularLocation>
        <location evidence="2">Cytoplasm</location>
    </subcellularLocation>
    <subcellularLocation>
        <location evidence="1">Nucleus</location>
    </subcellularLocation>
    <subcellularLocation>
        <location evidence="3">Secreted</location>
    </subcellularLocation>
</comment>
<dbReference type="GO" id="GO:0045087">
    <property type="term" value="P:innate immune response"/>
    <property type="evidence" value="ECO:0007669"/>
    <property type="project" value="UniProtKB-KW"/>
</dbReference>
<evidence type="ECO:0000256" key="9">
    <source>
        <dbReference type="ARBA" id="ARBA00023242"/>
    </source>
</evidence>
<dbReference type="EMBL" id="JAERUA010000022">
    <property type="protein sequence ID" value="KAI1884125.1"/>
    <property type="molecule type" value="Genomic_DNA"/>
</dbReference>
<evidence type="ECO:0000256" key="5">
    <source>
        <dbReference type="ARBA" id="ARBA00022490"/>
    </source>
</evidence>
<keyword evidence="10" id="KW-0175">Coiled coil</keyword>
<evidence type="ECO:0000259" key="11">
    <source>
        <dbReference type="Pfam" id="PF07292"/>
    </source>
</evidence>
<keyword evidence="7" id="KW-0399">Innate immunity</keyword>
<reference evidence="12" key="1">
    <citation type="submission" date="2021-01" db="EMBL/GenBank/DDBJ databases">
        <authorList>
            <person name="Zahm M."/>
            <person name="Roques C."/>
            <person name="Cabau C."/>
            <person name="Klopp C."/>
            <person name="Donnadieu C."/>
            <person name="Jouanno E."/>
            <person name="Lampietro C."/>
            <person name="Louis A."/>
            <person name="Herpin A."/>
            <person name="Echchiki A."/>
            <person name="Berthelot C."/>
            <person name="Parey E."/>
            <person name="Roest-Crollius H."/>
            <person name="Braasch I."/>
            <person name="Postlethwait J."/>
            <person name="Bobe J."/>
            <person name="Montfort J."/>
            <person name="Bouchez O."/>
            <person name="Begum T."/>
            <person name="Mejri S."/>
            <person name="Adams A."/>
            <person name="Chen W.-J."/>
            <person name="Guiguen Y."/>
        </authorList>
    </citation>
    <scope>NUCLEOTIDE SEQUENCE</scope>
    <source>
        <tissue evidence="12">Blood</tissue>
    </source>
</reference>
<evidence type="ECO:0000313" key="13">
    <source>
        <dbReference type="Proteomes" id="UP000829720"/>
    </source>
</evidence>
<proteinExistence type="inferred from homology"/>
<evidence type="ECO:0000256" key="7">
    <source>
        <dbReference type="ARBA" id="ARBA00022588"/>
    </source>
</evidence>
<sequence length="416" mass="47025">MENNCPASQNAKWFAQVRTESESSWGGQPVQTGCCRNPVMSSDEDFSLVSEDNEATHLSKMKEIKMEIESLKVVHDRLVADKKDLRKASEDQLNLAEEYRKRSEKLRTAMNEEEQEQAAAMEEGKVKLEALQEEETRLKEELQRMEEELHLVDQQVLCLQEKAEVPTAVPEKNVVFTGTVREGAEASSGFHMESHIVYPMEGGTALISFEDPAVAQRILSLRQHEIHLGECYIRLEAKPFQVLVPSSVELATHVCPKSILVSEVPKDEEESRLLDRLEIHFSKRRNGGGEVDDAYVLNDSGHVVITFVEDTVAKGLGQRQFHEVDIDKHRVKQRVKVTPFLKGEITDLKMRSSVCKRTVLLTEIPAIMDPGDLQDQLEIYFQKTSNGGGEVDFIAYNPPGHRVLAVFEEDRIGLED</sequence>
<dbReference type="GO" id="GO:0005615">
    <property type="term" value="C:extracellular space"/>
    <property type="evidence" value="ECO:0007669"/>
    <property type="project" value="UniProtKB-ARBA"/>
</dbReference>
<organism evidence="12 13">
    <name type="scientific">Albula goreensis</name>
    <dbReference type="NCBI Taxonomy" id="1534307"/>
    <lineage>
        <taxon>Eukaryota</taxon>
        <taxon>Metazoa</taxon>
        <taxon>Chordata</taxon>
        <taxon>Craniata</taxon>
        <taxon>Vertebrata</taxon>
        <taxon>Euteleostomi</taxon>
        <taxon>Actinopterygii</taxon>
        <taxon>Neopterygii</taxon>
        <taxon>Teleostei</taxon>
        <taxon>Albuliformes</taxon>
        <taxon>Albulidae</taxon>
        <taxon>Albula</taxon>
    </lineage>
</organism>
<dbReference type="PANTHER" id="PTHR15225">
    <property type="entry name" value="INTERFERON-INDUCED PROTEIN 35/NMI N-MYC/STAT INTERACTING PROTEIN"/>
    <property type="match status" value="1"/>
</dbReference>
<gene>
    <name evidence="12" type="ORF">AGOR_G00223230</name>
</gene>
<dbReference type="GO" id="GO:0005634">
    <property type="term" value="C:nucleus"/>
    <property type="evidence" value="ECO:0007669"/>
    <property type="project" value="UniProtKB-SubCell"/>
</dbReference>
<keyword evidence="6" id="KW-0964">Secreted</keyword>
<accession>A0A8T3CMZ2</accession>
<dbReference type="Proteomes" id="UP000829720">
    <property type="component" value="Unassembled WGS sequence"/>
</dbReference>
<dbReference type="FunFam" id="3.30.70.330:FF:000300">
    <property type="entry name" value="Interferon-induced protein 35"/>
    <property type="match status" value="1"/>
</dbReference>
<evidence type="ECO:0000256" key="2">
    <source>
        <dbReference type="ARBA" id="ARBA00004496"/>
    </source>
</evidence>
<feature type="domain" description="NID" evidence="11">
    <location>
        <begin position="205"/>
        <end position="292"/>
    </location>
</feature>
<dbReference type="AlphaFoldDB" id="A0A8T3CMZ2"/>
<keyword evidence="5" id="KW-0963">Cytoplasm</keyword>
<feature type="domain" description="NID" evidence="11">
    <location>
        <begin position="303"/>
        <end position="392"/>
    </location>
</feature>
<dbReference type="GO" id="GO:0045088">
    <property type="term" value="P:regulation of innate immune response"/>
    <property type="evidence" value="ECO:0007669"/>
    <property type="project" value="UniProtKB-ARBA"/>
</dbReference>
<name>A0A8T3CMZ2_9TELE</name>
<dbReference type="InterPro" id="IPR012677">
    <property type="entry name" value="Nucleotide-bd_a/b_plait_sf"/>
</dbReference>
<dbReference type="PANTHER" id="PTHR15225:SF1">
    <property type="entry name" value="INTERFERON-INDUCED 35 KDA PROTEIN"/>
    <property type="match status" value="1"/>
</dbReference>
<comment type="caution">
    <text evidence="12">The sequence shown here is derived from an EMBL/GenBank/DDBJ whole genome shotgun (WGS) entry which is preliminary data.</text>
</comment>
<evidence type="ECO:0000256" key="10">
    <source>
        <dbReference type="SAM" id="Coils"/>
    </source>
</evidence>
<keyword evidence="13" id="KW-1185">Reference proteome</keyword>
<dbReference type="GO" id="GO:0005737">
    <property type="term" value="C:cytoplasm"/>
    <property type="evidence" value="ECO:0007669"/>
    <property type="project" value="UniProtKB-SubCell"/>
</dbReference>
<keyword evidence="8" id="KW-0391">Immunity</keyword>
<protein>
    <recommendedName>
        <fullName evidence="11">NID domain-containing protein</fullName>
    </recommendedName>
</protein>
<evidence type="ECO:0000313" key="12">
    <source>
        <dbReference type="EMBL" id="KAI1884125.1"/>
    </source>
</evidence>
<evidence type="ECO:0000256" key="6">
    <source>
        <dbReference type="ARBA" id="ARBA00022525"/>
    </source>
</evidence>
<evidence type="ECO:0000256" key="8">
    <source>
        <dbReference type="ARBA" id="ARBA00022859"/>
    </source>
</evidence>
<evidence type="ECO:0000256" key="3">
    <source>
        <dbReference type="ARBA" id="ARBA00004613"/>
    </source>
</evidence>
<dbReference type="Gene3D" id="3.30.70.330">
    <property type="match status" value="1"/>
</dbReference>
<evidence type="ECO:0000256" key="1">
    <source>
        <dbReference type="ARBA" id="ARBA00004123"/>
    </source>
</evidence>
<dbReference type="OrthoDB" id="9936051at2759"/>
<keyword evidence="9" id="KW-0539">Nucleus</keyword>